<feature type="region of interest" description="Disordered" evidence="1">
    <location>
        <begin position="489"/>
        <end position="511"/>
    </location>
</feature>
<gene>
    <name evidence="2" type="ORF">DT076_12345</name>
</gene>
<proteinExistence type="predicted"/>
<evidence type="ECO:0000256" key="1">
    <source>
        <dbReference type="SAM" id="MobiDB-lite"/>
    </source>
</evidence>
<dbReference type="AlphaFoldDB" id="A0A367YUC4"/>
<feature type="compositionally biased region" description="Basic and acidic residues" evidence="1">
    <location>
        <begin position="489"/>
        <end position="498"/>
    </location>
</feature>
<dbReference type="Proteomes" id="UP000252770">
    <property type="component" value="Unassembled WGS sequence"/>
</dbReference>
<comment type="caution">
    <text evidence="2">The sequence shown here is derived from an EMBL/GenBank/DDBJ whole genome shotgun (WGS) entry which is preliminary data.</text>
</comment>
<accession>A0A367YUC4</accession>
<dbReference type="SUPFAM" id="SSF52402">
    <property type="entry name" value="Adenine nucleotide alpha hydrolases-like"/>
    <property type="match status" value="1"/>
</dbReference>
<dbReference type="Gene3D" id="3.40.50.620">
    <property type="entry name" value="HUPs"/>
    <property type="match status" value="1"/>
</dbReference>
<keyword evidence="3" id="KW-1185">Reference proteome</keyword>
<dbReference type="InterPro" id="IPR014729">
    <property type="entry name" value="Rossmann-like_a/b/a_fold"/>
</dbReference>
<evidence type="ECO:0000313" key="2">
    <source>
        <dbReference type="EMBL" id="RCK69129.1"/>
    </source>
</evidence>
<name>A0A367YUC4_9ACTN</name>
<dbReference type="RefSeq" id="WP_114126985.1">
    <property type="nucleotide sequence ID" value="NZ_QOUI01000007.1"/>
</dbReference>
<dbReference type="EMBL" id="QOUI01000007">
    <property type="protein sequence ID" value="RCK69129.1"/>
    <property type="molecule type" value="Genomic_DNA"/>
</dbReference>
<organism evidence="2 3">
    <name type="scientific">Desertihabitans brevis</name>
    <dbReference type="NCBI Taxonomy" id="2268447"/>
    <lineage>
        <taxon>Bacteria</taxon>
        <taxon>Bacillati</taxon>
        <taxon>Actinomycetota</taxon>
        <taxon>Actinomycetes</taxon>
        <taxon>Propionibacteriales</taxon>
        <taxon>Propionibacteriaceae</taxon>
        <taxon>Desertihabitans</taxon>
    </lineage>
</organism>
<reference evidence="2 3" key="1">
    <citation type="submission" date="2018-07" db="EMBL/GenBank/DDBJ databases">
        <title>Desertimonas flava gen. nov. sp. nov.</title>
        <authorList>
            <person name="Liu S."/>
        </authorList>
    </citation>
    <scope>NUCLEOTIDE SEQUENCE [LARGE SCALE GENOMIC DNA]</scope>
    <source>
        <strain evidence="2 3">16Sb5-5</strain>
    </source>
</reference>
<evidence type="ECO:0008006" key="4">
    <source>
        <dbReference type="Google" id="ProtNLM"/>
    </source>
</evidence>
<evidence type="ECO:0000313" key="3">
    <source>
        <dbReference type="Proteomes" id="UP000252770"/>
    </source>
</evidence>
<protein>
    <recommendedName>
        <fullName evidence="4">Asparagine synthetase domain-containing protein</fullName>
    </recommendedName>
</protein>
<sequence length="511" mass="56688">MPVDEDVQLSHHPALREADITPSPDQRHLLYARGYLLTRTPVDLDLGEHWGRLRLGDRHLTWDRRTPLVLAEHQQVTVLLLGRVVHPRRGTADPAVVAEHLVRARARGREAYARELDEVVGRYVVLDRGPEGTTLQTDAAAMRSCYHDETASVLASHSRLAAETVGDPRPSHFPVDWLRRARALTYPGRYTDFAGIHLLTPSTELRLEDARISRTGPLPVTELVSASLAAKRLLPRLQDQLTLLAEAAPPLISLTGGLDSRTTLALSRPIADRAEYFTFVRPYLGADDDSVADLRTARELAAAFGLHHTTVPVEGPLVPGPLASVMARNIARQHGRSVAAAYREVLPPDRVHVRSNLYEVGRAVYLRRGYRGELTPQVMAETLVARGSEPPEPAVVEAFEEWVEVTSFAAPEGVDAYDMFYWEHRMAAWLNSHLTESDIAHDTHILVNSRAIFRHLLSVSQGQRRWGKVFDHLVRLSWPEVYDLPVNGRDRAVPEEPTRPAAGAVGGSAAG</sequence>